<proteinExistence type="predicted"/>
<evidence type="ECO:0000313" key="1">
    <source>
        <dbReference type="EMBL" id="KAF1802897.1"/>
    </source>
</evidence>
<accession>A0A8H4BKA3</accession>
<comment type="caution">
    <text evidence="1">The sequence shown here is derived from an EMBL/GenBank/DDBJ whole genome shotgun (WGS) entry which is preliminary data.</text>
</comment>
<dbReference type="AlphaFoldDB" id="A0A8H4BKA3"/>
<dbReference type="Proteomes" id="UP000469890">
    <property type="component" value="Unassembled WGS sequence"/>
</dbReference>
<organism evidence="1 2">
    <name type="scientific">Mucor circinelloides f. lusitanicus</name>
    <name type="common">Mucor racemosus var. lusitanicus</name>
    <dbReference type="NCBI Taxonomy" id="29924"/>
    <lineage>
        <taxon>Eukaryota</taxon>
        <taxon>Fungi</taxon>
        <taxon>Fungi incertae sedis</taxon>
        <taxon>Mucoromycota</taxon>
        <taxon>Mucoromycotina</taxon>
        <taxon>Mucoromycetes</taxon>
        <taxon>Mucorales</taxon>
        <taxon>Mucorineae</taxon>
        <taxon>Mucoraceae</taxon>
        <taxon>Mucor</taxon>
    </lineage>
</organism>
<evidence type="ECO:0000313" key="2">
    <source>
        <dbReference type="Proteomes" id="UP000469890"/>
    </source>
</evidence>
<reference evidence="1 2" key="1">
    <citation type="submission" date="2019-09" db="EMBL/GenBank/DDBJ databases">
        <authorList>
            <consortium name="DOE Joint Genome Institute"/>
            <person name="Mondo S.J."/>
            <person name="Navarro-Mendoza M.I."/>
            <person name="Perez-Arques C."/>
            <person name="Panchal S."/>
            <person name="Nicolas F.E."/>
            <person name="Ganguly P."/>
            <person name="Pangilinan J."/>
            <person name="Grigoriev I."/>
            <person name="Heitman J."/>
            <person name="Sanya K."/>
            <person name="Garre V."/>
        </authorList>
    </citation>
    <scope>NUCLEOTIDE SEQUENCE [LARGE SCALE GENOMIC DNA]</scope>
    <source>
        <strain evidence="1 2">MU402</strain>
    </source>
</reference>
<sequence length="152" mass="16599">MIATIIVTAITAIMTTIAAMTTIATMAAIATMTTMTTIATVTSRVRATISENIDLKTVEDIFNLQTVENVGSSVINIDVSISDLGKTTTLDSSKSTFHSGERVLRVQGTSRDGCNDACNKTERDKLHVHFYTFFYIVCLDGMIKKELNSMVY</sequence>
<protein>
    <submittedName>
        <fullName evidence="1">Uncharacterized protein</fullName>
    </submittedName>
</protein>
<dbReference type="EMBL" id="JAAECE010000003">
    <property type="protein sequence ID" value="KAF1802897.1"/>
    <property type="molecule type" value="Genomic_DNA"/>
</dbReference>
<gene>
    <name evidence="1" type="ORF">FB192DRAFT_1365452</name>
</gene>
<name>A0A8H4BKA3_MUCCL</name>